<organism evidence="4 5">
    <name type="scientific">Pseudomonas gingeri</name>
    <dbReference type="NCBI Taxonomy" id="117681"/>
    <lineage>
        <taxon>Bacteria</taxon>
        <taxon>Pseudomonadati</taxon>
        <taxon>Pseudomonadota</taxon>
        <taxon>Gammaproteobacteria</taxon>
        <taxon>Pseudomonadales</taxon>
        <taxon>Pseudomonadaceae</taxon>
        <taxon>Pseudomonas</taxon>
    </lineage>
</organism>
<dbReference type="CDD" id="cd04301">
    <property type="entry name" value="NAT_SF"/>
    <property type="match status" value="1"/>
</dbReference>
<dbReference type="Gene3D" id="3.40.630.30">
    <property type="match status" value="1"/>
</dbReference>
<dbReference type="PROSITE" id="PS51186">
    <property type="entry name" value="GNAT"/>
    <property type="match status" value="1"/>
</dbReference>
<dbReference type="Pfam" id="PF00583">
    <property type="entry name" value="Acetyltransf_1"/>
    <property type="match status" value="1"/>
</dbReference>
<dbReference type="EMBL" id="JACAQE010000001">
    <property type="protein sequence ID" value="NWC12255.1"/>
    <property type="molecule type" value="Genomic_DNA"/>
</dbReference>
<accession>A0A7Y7XTW4</accession>
<dbReference type="InterPro" id="IPR050832">
    <property type="entry name" value="Bact_Acetyltransf"/>
</dbReference>
<sequence length="152" mass="16796">MQSIMRLAEARDLPRVEAIVDAAYRIYIPRMGREPGPMLEDYAAVLQAGHLFVLEVSGQVAGILVLIREQGVMLLDNVALAPEYQGRGLGRVLMAFAEQAALDAGCPAIRLYTNEAMSENLVLYARLGYVETHRAADSGFQRVYMTKNLKPL</sequence>
<reference evidence="4 5" key="1">
    <citation type="submission" date="2020-04" db="EMBL/GenBank/DDBJ databases">
        <title>Molecular characterization of pseudomonads from Agaricus bisporus reveal novel blotch 2 pathogens in Western Europe.</title>
        <authorList>
            <person name="Taparia T."/>
            <person name="Krijger M."/>
            <person name="Haynes E."/>
            <person name="Elpinstone J.G."/>
            <person name="Noble R."/>
            <person name="Van Der Wolf J."/>
        </authorList>
    </citation>
    <scope>NUCLEOTIDE SEQUENCE [LARGE SCALE GENOMIC DNA]</scope>
    <source>
        <strain evidence="4 5">IPO3738</strain>
    </source>
</reference>
<keyword evidence="2" id="KW-0012">Acyltransferase</keyword>
<dbReference type="PANTHER" id="PTHR43877:SF2">
    <property type="entry name" value="AMINOALKYLPHOSPHONATE N-ACETYLTRANSFERASE-RELATED"/>
    <property type="match status" value="1"/>
</dbReference>
<dbReference type="PANTHER" id="PTHR43877">
    <property type="entry name" value="AMINOALKYLPHOSPHONATE N-ACETYLTRANSFERASE-RELATED-RELATED"/>
    <property type="match status" value="1"/>
</dbReference>
<evidence type="ECO:0000256" key="1">
    <source>
        <dbReference type="ARBA" id="ARBA00022679"/>
    </source>
</evidence>
<proteinExistence type="predicted"/>
<dbReference type="InterPro" id="IPR000182">
    <property type="entry name" value="GNAT_dom"/>
</dbReference>
<dbReference type="RefSeq" id="WP_017129495.1">
    <property type="nucleotide sequence ID" value="NZ_JACAQE010000001.1"/>
</dbReference>
<gene>
    <name evidence="4" type="ORF">HX845_01220</name>
</gene>
<name>A0A7Y7XTW4_9PSED</name>
<dbReference type="InterPro" id="IPR016181">
    <property type="entry name" value="Acyl_CoA_acyltransferase"/>
</dbReference>
<evidence type="ECO:0000313" key="4">
    <source>
        <dbReference type="EMBL" id="NWC12255.1"/>
    </source>
</evidence>
<evidence type="ECO:0000313" key="5">
    <source>
        <dbReference type="Proteomes" id="UP000517547"/>
    </source>
</evidence>
<comment type="caution">
    <text evidence="4">The sequence shown here is derived from an EMBL/GenBank/DDBJ whole genome shotgun (WGS) entry which is preliminary data.</text>
</comment>
<evidence type="ECO:0000259" key="3">
    <source>
        <dbReference type="PROSITE" id="PS51186"/>
    </source>
</evidence>
<dbReference type="GO" id="GO:0016747">
    <property type="term" value="F:acyltransferase activity, transferring groups other than amino-acyl groups"/>
    <property type="evidence" value="ECO:0007669"/>
    <property type="project" value="InterPro"/>
</dbReference>
<feature type="domain" description="N-acetyltransferase" evidence="3">
    <location>
        <begin position="3"/>
        <end position="150"/>
    </location>
</feature>
<keyword evidence="1 4" id="KW-0808">Transferase</keyword>
<protein>
    <submittedName>
        <fullName evidence="4">GNAT family N-acetyltransferase</fullName>
    </submittedName>
</protein>
<dbReference type="SUPFAM" id="SSF55729">
    <property type="entry name" value="Acyl-CoA N-acyltransferases (Nat)"/>
    <property type="match status" value="1"/>
</dbReference>
<dbReference type="Proteomes" id="UP000517547">
    <property type="component" value="Unassembled WGS sequence"/>
</dbReference>
<evidence type="ECO:0000256" key="2">
    <source>
        <dbReference type="ARBA" id="ARBA00023315"/>
    </source>
</evidence>
<dbReference type="AlphaFoldDB" id="A0A7Y7XTW4"/>